<evidence type="ECO:0000256" key="6">
    <source>
        <dbReference type="ARBA" id="ARBA00023235"/>
    </source>
</evidence>
<dbReference type="InterPro" id="IPR004327">
    <property type="entry name" value="Phstyr_phstse_ac"/>
</dbReference>
<keyword evidence="5" id="KW-0697">Rotamase</keyword>
<dbReference type="Proteomes" id="UP000054477">
    <property type="component" value="Unassembled WGS sequence"/>
</dbReference>
<dbReference type="GO" id="GO:0019211">
    <property type="term" value="F:phosphatase activator activity"/>
    <property type="evidence" value="ECO:0007669"/>
    <property type="project" value="InterPro"/>
</dbReference>
<dbReference type="OrthoDB" id="16120at2759"/>
<keyword evidence="6" id="KW-0413">Isomerase</keyword>
<evidence type="ECO:0000313" key="8">
    <source>
        <dbReference type="Proteomes" id="UP000054477"/>
    </source>
</evidence>
<organism evidence="7 8">
    <name type="scientific">Laccaria amethystina LaAM-08-1</name>
    <dbReference type="NCBI Taxonomy" id="1095629"/>
    <lineage>
        <taxon>Eukaryota</taxon>
        <taxon>Fungi</taxon>
        <taxon>Dikarya</taxon>
        <taxon>Basidiomycota</taxon>
        <taxon>Agaricomycotina</taxon>
        <taxon>Agaricomycetes</taxon>
        <taxon>Agaricomycetidae</taxon>
        <taxon>Agaricales</taxon>
        <taxon>Agaricineae</taxon>
        <taxon>Hydnangiaceae</taxon>
        <taxon>Laccaria</taxon>
    </lineage>
</organism>
<proteinExistence type="predicted"/>
<dbReference type="EMBL" id="KN839406">
    <property type="protein sequence ID" value="KIJ89840.1"/>
    <property type="molecule type" value="Genomic_DNA"/>
</dbReference>
<comment type="catalytic activity">
    <reaction evidence="1">
        <text>[protein]-peptidylproline (omega=180) = [protein]-peptidylproline (omega=0)</text>
        <dbReference type="Rhea" id="RHEA:16237"/>
        <dbReference type="Rhea" id="RHEA-COMP:10747"/>
        <dbReference type="Rhea" id="RHEA-COMP:10748"/>
        <dbReference type="ChEBI" id="CHEBI:83833"/>
        <dbReference type="ChEBI" id="CHEBI:83834"/>
        <dbReference type="EC" id="5.2.1.8"/>
    </reaction>
</comment>
<dbReference type="EC" id="5.2.1.8" evidence="3"/>
<dbReference type="Gene3D" id="1.20.120.1150">
    <property type="match status" value="1"/>
</dbReference>
<dbReference type="SUPFAM" id="SSF140984">
    <property type="entry name" value="PTPA-like"/>
    <property type="match status" value="1"/>
</dbReference>
<evidence type="ECO:0000256" key="5">
    <source>
        <dbReference type="ARBA" id="ARBA00023110"/>
    </source>
</evidence>
<dbReference type="GO" id="GO:0003755">
    <property type="term" value="F:peptidyl-prolyl cis-trans isomerase activity"/>
    <property type="evidence" value="ECO:0007669"/>
    <property type="project" value="UniProtKB-KW"/>
</dbReference>
<dbReference type="STRING" id="1095629.A0A0C9WKY9"/>
<reference evidence="7 8" key="1">
    <citation type="submission" date="2014-04" db="EMBL/GenBank/DDBJ databases">
        <authorList>
            <consortium name="DOE Joint Genome Institute"/>
            <person name="Kuo A."/>
            <person name="Kohler A."/>
            <person name="Nagy L.G."/>
            <person name="Floudas D."/>
            <person name="Copeland A."/>
            <person name="Barry K.W."/>
            <person name="Cichocki N."/>
            <person name="Veneault-Fourrey C."/>
            <person name="LaButti K."/>
            <person name="Lindquist E.A."/>
            <person name="Lipzen A."/>
            <person name="Lundell T."/>
            <person name="Morin E."/>
            <person name="Murat C."/>
            <person name="Sun H."/>
            <person name="Tunlid A."/>
            <person name="Henrissat B."/>
            <person name="Grigoriev I.V."/>
            <person name="Hibbett D.S."/>
            <person name="Martin F."/>
            <person name="Nordberg H.P."/>
            <person name="Cantor M.N."/>
            <person name="Hua S.X."/>
        </authorList>
    </citation>
    <scope>NUCLEOTIDE SEQUENCE [LARGE SCALE GENOMIC DNA]</scope>
    <source>
        <strain evidence="7 8">LaAM-08-1</strain>
    </source>
</reference>
<evidence type="ECO:0000313" key="7">
    <source>
        <dbReference type="EMBL" id="KIJ89840.1"/>
    </source>
</evidence>
<protein>
    <recommendedName>
        <fullName evidence="3">peptidylprolyl isomerase</fullName>
        <ecNumber evidence="3">5.2.1.8</ecNumber>
    </recommendedName>
</protein>
<evidence type="ECO:0000256" key="4">
    <source>
        <dbReference type="ARBA" id="ARBA00022490"/>
    </source>
</evidence>
<dbReference type="InterPro" id="IPR037218">
    <property type="entry name" value="PTPA_sf"/>
</dbReference>
<evidence type="ECO:0000256" key="1">
    <source>
        <dbReference type="ARBA" id="ARBA00000971"/>
    </source>
</evidence>
<evidence type="ECO:0000256" key="3">
    <source>
        <dbReference type="ARBA" id="ARBA00013194"/>
    </source>
</evidence>
<comment type="subcellular location">
    <subcellularLocation>
        <location evidence="2">Cytoplasm</location>
    </subcellularLocation>
</comment>
<dbReference type="AlphaFoldDB" id="A0A0C9WKY9"/>
<keyword evidence="8" id="KW-1185">Reference proteome</keyword>
<dbReference type="InterPro" id="IPR043170">
    <property type="entry name" value="PTPA_C_lid"/>
</dbReference>
<sequence length="118" mass="13437">MHPGRITTGKVRTRLTRWQIHKRHADTPINLLARTCRIAWRLGAGRLPLSPISFCFRSTTGHKYICPKAIHDPEIVEECSKDYIYFPCIAFINSVRLSPSSLSTVDVISLIQIKTAYL</sequence>
<accession>A0A0C9WKY9</accession>
<keyword evidence="4" id="KW-0963">Cytoplasm</keyword>
<dbReference type="GO" id="GO:0005737">
    <property type="term" value="C:cytoplasm"/>
    <property type="evidence" value="ECO:0007669"/>
    <property type="project" value="UniProtKB-SubCell"/>
</dbReference>
<name>A0A0C9WKY9_9AGAR</name>
<gene>
    <name evidence="7" type="ORF">K443DRAFT_600895</name>
</gene>
<reference evidence="8" key="2">
    <citation type="submission" date="2015-01" db="EMBL/GenBank/DDBJ databases">
        <title>Evolutionary Origins and Diversification of the Mycorrhizal Mutualists.</title>
        <authorList>
            <consortium name="DOE Joint Genome Institute"/>
            <consortium name="Mycorrhizal Genomics Consortium"/>
            <person name="Kohler A."/>
            <person name="Kuo A."/>
            <person name="Nagy L.G."/>
            <person name="Floudas D."/>
            <person name="Copeland A."/>
            <person name="Barry K.W."/>
            <person name="Cichocki N."/>
            <person name="Veneault-Fourrey C."/>
            <person name="LaButti K."/>
            <person name="Lindquist E.A."/>
            <person name="Lipzen A."/>
            <person name="Lundell T."/>
            <person name="Morin E."/>
            <person name="Murat C."/>
            <person name="Riley R."/>
            <person name="Ohm R."/>
            <person name="Sun H."/>
            <person name="Tunlid A."/>
            <person name="Henrissat B."/>
            <person name="Grigoriev I.V."/>
            <person name="Hibbett D.S."/>
            <person name="Martin F."/>
        </authorList>
    </citation>
    <scope>NUCLEOTIDE SEQUENCE [LARGE SCALE GENOMIC DNA]</scope>
    <source>
        <strain evidence="8">LaAM-08-1</strain>
    </source>
</reference>
<dbReference type="Pfam" id="PF03095">
    <property type="entry name" value="PTPA"/>
    <property type="match status" value="1"/>
</dbReference>
<evidence type="ECO:0000256" key="2">
    <source>
        <dbReference type="ARBA" id="ARBA00004496"/>
    </source>
</evidence>
<dbReference type="HOGENOM" id="CLU_2073555_0_0_1"/>